<dbReference type="InterPro" id="IPR029061">
    <property type="entry name" value="THDP-binding"/>
</dbReference>
<dbReference type="EMBL" id="UGVL01000001">
    <property type="protein sequence ID" value="SUE34318.1"/>
    <property type="molecule type" value="Genomic_DNA"/>
</dbReference>
<dbReference type="GO" id="GO:0016625">
    <property type="term" value="F:oxidoreductase activity, acting on the aldehyde or oxo group of donors, iron-sulfur protein as acceptor"/>
    <property type="evidence" value="ECO:0007669"/>
    <property type="project" value="UniProtKB-ARBA"/>
</dbReference>
<dbReference type="GO" id="GO:0030976">
    <property type="term" value="F:thiamine pyrophosphate binding"/>
    <property type="evidence" value="ECO:0007669"/>
    <property type="project" value="InterPro"/>
</dbReference>
<dbReference type="CDD" id="cd03375">
    <property type="entry name" value="TPP_OGFOR"/>
    <property type="match status" value="1"/>
</dbReference>
<keyword evidence="1" id="KW-0560">Oxidoreductase</keyword>
<sequence length="339" mass="37670">MIRYTPKDFKSDQEVKWCPGCGNHFILNAVTKALPEVAEALNYQHQRFTFVSGIGCSSRFPYYVHTYGFHGIHGRAAAIATGVKVANPTLSVWEVTGDGDALAIGGNHFIHAIRRNIDINIMLFNNQIYGLTKGQYSPTSPLGKVTKTSPYGTVEHPFSPGEIVLGARGTFFARTIDVDVNLTKDCLVAAAKNDGASVVEILQNCVIFNDKAYEYFLNKEVREDMTIVLKHGEPMIFGKNRDKGLILDGLKLKVVKIGENGITRADILVHDATEPNPGIHMMLVNMKAPEMPVALGVIRAVKDHTYDDQVRDQLIEVRMRAKIFNMDQLLHSGETWEVK</sequence>
<dbReference type="Pfam" id="PF02775">
    <property type="entry name" value="TPP_enzyme_C"/>
    <property type="match status" value="1"/>
</dbReference>
<keyword evidence="4" id="KW-1185">Reference proteome</keyword>
<evidence type="ECO:0000256" key="1">
    <source>
        <dbReference type="ARBA" id="ARBA00023002"/>
    </source>
</evidence>
<dbReference type="PANTHER" id="PTHR48084">
    <property type="entry name" value="2-OXOGLUTARATE OXIDOREDUCTASE SUBUNIT KORB-RELATED"/>
    <property type="match status" value="1"/>
</dbReference>
<reference evidence="3 4" key="1">
    <citation type="submission" date="2018-06" db="EMBL/GenBank/DDBJ databases">
        <authorList>
            <consortium name="Pathogen Informatics"/>
            <person name="Doyle S."/>
        </authorList>
    </citation>
    <scope>NUCLEOTIDE SEQUENCE [LARGE SCALE GENOMIC DNA]</scope>
    <source>
        <strain evidence="3 4">NCTC11190</strain>
    </source>
</reference>
<dbReference type="Gene3D" id="3.40.50.970">
    <property type="match status" value="1"/>
</dbReference>
<evidence type="ECO:0000313" key="4">
    <source>
        <dbReference type="Proteomes" id="UP000255233"/>
    </source>
</evidence>
<organism evidence="3 4">
    <name type="scientific">Rikenella microfusus</name>
    <dbReference type="NCBI Taxonomy" id="28139"/>
    <lineage>
        <taxon>Bacteria</taxon>
        <taxon>Pseudomonadati</taxon>
        <taxon>Bacteroidota</taxon>
        <taxon>Bacteroidia</taxon>
        <taxon>Bacteroidales</taxon>
        <taxon>Rikenellaceae</taxon>
        <taxon>Rikenella</taxon>
    </lineage>
</organism>
<proteinExistence type="predicted"/>
<protein>
    <submittedName>
        <fullName evidence="3">2-oxoglutarate ferredoxin oxidoreductase subunit beta</fullName>
    </submittedName>
</protein>
<dbReference type="STRING" id="880526.GCA_000427365_00020"/>
<dbReference type="Proteomes" id="UP000255233">
    <property type="component" value="Unassembled WGS sequence"/>
</dbReference>
<evidence type="ECO:0000259" key="2">
    <source>
        <dbReference type="Pfam" id="PF02775"/>
    </source>
</evidence>
<dbReference type="InterPro" id="IPR011766">
    <property type="entry name" value="TPP_enzyme_TPP-bd"/>
</dbReference>
<accession>A0A379MRR4</accession>
<evidence type="ECO:0000313" key="3">
    <source>
        <dbReference type="EMBL" id="SUE34318.1"/>
    </source>
</evidence>
<dbReference type="GO" id="GO:0045333">
    <property type="term" value="P:cellular respiration"/>
    <property type="evidence" value="ECO:0007669"/>
    <property type="project" value="UniProtKB-ARBA"/>
</dbReference>
<dbReference type="PANTHER" id="PTHR48084:SF4">
    <property type="entry name" value="2-OXOGLUTARATE OXIDOREDUCTASE SUBUNIT KORB"/>
    <property type="match status" value="1"/>
</dbReference>
<dbReference type="OrthoDB" id="9775140at2"/>
<dbReference type="GO" id="GO:0044281">
    <property type="term" value="P:small molecule metabolic process"/>
    <property type="evidence" value="ECO:0007669"/>
    <property type="project" value="UniProtKB-ARBA"/>
</dbReference>
<dbReference type="AlphaFoldDB" id="A0A379MRR4"/>
<dbReference type="SUPFAM" id="SSF52518">
    <property type="entry name" value="Thiamin diphosphate-binding fold (THDP-binding)"/>
    <property type="match status" value="1"/>
</dbReference>
<feature type="domain" description="Thiamine pyrophosphate enzyme TPP-binding" evidence="2">
    <location>
        <begin position="54"/>
        <end position="201"/>
    </location>
</feature>
<dbReference type="InterPro" id="IPR051457">
    <property type="entry name" value="2-oxoacid:Fd_oxidoreductase"/>
</dbReference>
<name>A0A379MRR4_9BACT</name>
<gene>
    <name evidence="3" type="ORF">NCTC11190_01541</name>
</gene>
<dbReference type="RefSeq" id="WP_027289969.1">
    <property type="nucleotide sequence ID" value="NZ_CALVFX010000007.1"/>
</dbReference>